<keyword evidence="2" id="KW-0808">Transferase</keyword>
<dbReference type="Gene3D" id="3.40.30.10">
    <property type="entry name" value="Glutaredoxin"/>
    <property type="match status" value="1"/>
</dbReference>
<dbReference type="GO" id="GO:0004364">
    <property type="term" value="F:glutathione transferase activity"/>
    <property type="evidence" value="ECO:0007669"/>
    <property type="project" value="UniProtKB-EC"/>
</dbReference>
<feature type="domain" description="GST C-terminal" evidence="7">
    <location>
        <begin position="123"/>
        <end position="248"/>
    </location>
</feature>
<comment type="similarity">
    <text evidence="3">Belongs to the GST superfamily. Sigma family.</text>
</comment>
<dbReference type="PANTHER" id="PTHR11571">
    <property type="entry name" value="GLUTATHIONE S-TRANSFERASE"/>
    <property type="match status" value="1"/>
</dbReference>
<evidence type="ECO:0000313" key="9">
    <source>
        <dbReference type="Proteomes" id="UP001175271"/>
    </source>
</evidence>
<dbReference type="InterPro" id="IPR004046">
    <property type="entry name" value="GST_C"/>
</dbReference>
<dbReference type="FunFam" id="1.20.1050.10:FF:000031">
    <property type="entry name" value="Glutathione S-Transferase"/>
    <property type="match status" value="1"/>
</dbReference>
<dbReference type="GO" id="GO:0006749">
    <property type="term" value="P:glutathione metabolic process"/>
    <property type="evidence" value="ECO:0007669"/>
    <property type="project" value="TreeGrafter"/>
</dbReference>
<dbReference type="SFLD" id="SFLDG01205">
    <property type="entry name" value="AMPS.1"/>
    <property type="match status" value="1"/>
</dbReference>
<dbReference type="InterPro" id="IPR004045">
    <property type="entry name" value="Glutathione_S-Trfase_N"/>
</dbReference>
<dbReference type="GO" id="GO:0004602">
    <property type="term" value="F:glutathione peroxidase activity"/>
    <property type="evidence" value="ECO:0007669"/>
    <property type="project" value="UniProtKB-ARBA"/>
</dbReference>
<sequence>MRKEDKTEMWGENAMKPVLVMCTMSRLVTLIMYRLEMRKCKKATEYKLIYFDIRNLAETARLMFECSGTKYEDVRISASEWSELKKSTPFGMLPVLEVNGKPVYESQAINRYLAGILGFGGRNNFENAQLDAVADSFKDFRSAVRPFIYVAGGMNEGDTEELRKTALLPAVESYFPKFCERLKASSSSFLFDFGVSWVDFDIADCLYTLVGFDQHLLDNYPELGRLVTAVREIPSLKSYYERRPVRPF</sequence>
<dbReference type="InterPro" id="IPR036249">
    <property type="entry name" value="Thioredoxin-like_sf"/>
</dbReference>
<gene>
    <name evidence="8" type="ORF">QR680_001148</name>
</gene>
<evidence type="ECO:0000256" key="5">
    <source>
        <dbReference type="ARBA" id="ARBA00078118"/>
    </source>
</evidence>
<dbReference type="InterPro" id="IPR040079">
    <property type="entry name" value="Glutathione_S-Trfase"/>
</dbReference>
<comment type="catalytic activity">
    <reaction evidence="4">
        <text>RX + glutathione = an S-substituted glutathione + a halide anion + H(+)</text>
        <dbReference type="Rhea" id="RHEA:16437"/>
        <dbReference type="ChEBI" id="CHEBI:15378"/>
        <dbReference type="ChEBI" id="CHEBI:16042"/>
        <dbReference type="ChEBI" id="CHEBI:17792"/>
        <dbReference type="ChEBI" id="CHEBI:57925"/>
        <dbReference type="ChEBI" id="CHEBI:90779"/>
        <dbReference type="EC" id="2.5.1.18"/>
    </reaction>
</comment>
<dbReference type="Gene3D" id="1.20.1050.10">
    <property type="match status" value="1"/>
</dbReference>
<evidence type="ECO:0000259" key="6">
    <source>
        <dbReference type="PROSITE" id="PS50404"/>
    </source>
</evidence>
<evidence type="ECO:0000313" key="8">
    <source>
        <dbReference type="EMBL" id="KAK0395162.1"/>
    </source>
</evidence>
<dbReference type="FunFam" id="3.40.30.10:FF:000035">
    <property type="entry name" value="hematopoietic prostaglandin D synthase"/>
    <property type="match status" value="1"/>
</dbReference>
<evidence type="ECO:0000256" key="4">
    <source>
        <dbReference type="ARBA" id="ARBA00047960"/>
    </source>
</evidence>
<dbReference type="EMBL" id="JAUCMV010000005">
    <property type="protein sequence ID" value="KAK0395162.1"/>
    <property type="molecule type" value="Genomic_DNA"/>
</dbReference>
<evidence type="ECO:0000256" key="3">
    <source>
        <dbReference type="ARBA" id="ARBA00038317"/>
    </source>
</evidence>
<dbReference type="PANTHER" id="PTHR11571:SF224">
    <property type="entry name" value="HEMATOPOIETIC PROSTAGLANDIN D SYNTHASE"/>
    <property type="match status" value="1"/>
</dbReference>
<keyword evidence="9" id="KW-1185">Reference proteome</keyword>
<name>A0AA39LFB4_9BILA</name>
<dbReference type="AlphaFoldDB" id="A0AA39LFB4"/>
<dbReference type="Pfam" id="PF02798">
    <property type="entry name" value="GST_N"/>
    <property type="match status" value="1"/>
</dbReference>
<dbReference type="SUPFAM" id="SSF47616">
    <property type="entry name" value="GST C-terminal domain-like"/>
    <property type="match status" value="1"/>
</dbReference>
<dbReference type="InterPro" id="IPR010987">
    <property type="entry name" value="Glutathione-S-Trfase_C-like"/>
</dbReference>
<feature type="domain" description="GST N-terminal" evidence="6">
    <location>
        <begin position="44"/>
        <end position="121"/>
    </location>
</feature>
<dbReference type="PROSITE" id="PS50405">
    <property type="entry name" value="GST_CTER"/>
    <property type="match status" value="1"/>
</dbReference>
<dbReference type="SUPFAM" id="SSF52833">
    <property type="entry name" value="Thioredoxin-like"/>
    <property type="match status" value="1"/>
</dbReference>
<comment type="caution">
    <text evidence="8">The sequence shown here is derived from an EMBL/GenBank/DDBJ whole genome shotgun (WGS) entry which is preliminary data.</text>
</comment>
<dbReference type="Pfam" id="PF14497">
    <property type="entry name" value="GST_C_3"/>
    <property type="match status" value="1"/>
</dbReference>
<reference evidence="8" key="1">
    <citation type="submission" date="2023-06" db="EMBL/GenBank/DDBJ databases">
        <title>Genomic analysis of the entomopathogenic nematode Steinernema hermaphroditum.</title>
        <authorList>
            <person name="Schwarz E.M."/>
            <person name="Heppert J.K."/>
            <person name="Baniya A."/>
            <person name="Schwartz H.T."/>
            <person name="Tan C.-H."/>
            <person name="Antoshechkin I."/>
            <person name="Sternberg P.W."/>
            <person name="Goodrich-Blair H."/>
            <person name="Dillman A.R."/>
        </authorList>
    </citation>
    <scope>NUCLEOTIDE SEQUENCE</scope>
    <source>
        <strain evidence="8">PS9179</strain>
        <tissue evidence="8">Whole animal</tissue>
    </source>
</reference>
<evidence type="ECO:0000256" key="1">
    <source>
        <dbReference type="ARBA" id="ARBA00012452"/>
    </source>
</evidence>
<evidence type="ECO:0000259" key="7">
    <source>
        <dbReference type="PROSITE" id="PS50405"/>
    </source>
</evidence>
<dbReference type="Proteomes" id="UP001175271">
    <property type="component" value="Unassembled WGS sequence"/>
</dbReference>
<dbReference type="PROSITE" id="PS50404">
    <property type="entry name" value="GST_NTER"/>
    <property type="match status" value="1"/>
</dbReference>
<dbReference type="InterPro" id="IPR036282">
    <property type="entry name" value="Glutathione-S-Trfase_C_sf"/>
</dbReference>
<dbReference type="EC" id="2.5.1.18" evidence="1"/>
<dbReference type="GO" id="GO:0005737">
    <property type="term" value="C:cytoplasm"/>
    <property type="evidence" value="ECO:0007669"/>
    <property type="project" value="UniProtKB-ARBA"/>
</dbReference>
<dbReference type="SFLD" id="SFLDG00363">
    <property type="entry name" value="AMPS_(cytGST):_Alpha-__Mu-__Pi"/>
    <property type="match status" value="1"/>
</dbReference>
<proteinExistence type="inferred from homology"/>
<dbReference type="CDD" id="cd03039">
    <property type="entry name" value="GST_N_Sigma_like"/>
    <property type="match status" value="1"/>
</dbReference>
<dbReference type="CDD" id="cd03192">
    <property type="entry name" value="GST_C_Sigma_like"/>
    <property type="match status" value="1"/>
</dbReference>
<dbReference type="SFLD" id="SFLDS00019">
    <property type="entry name" value="Glutathione_Transferase_(cytos"/>
    <property type="match status" value="1"/>
</dbReference>
<accession>A0AA39LFB4</accession>
<organism evidence="8 9">
    <name type="scientific">Steinernema hermaphroditum</name>
    <dbReference type="NCBI Taxonomy" id="289476"/>
    <lineage>
        <taxon>Eukaryota</taxon>
        <taxon>Metazoa</taxon>
        <taxon>Ecdysozoa</taxon>
        <taxon>Nematoda</taxon>
        <taxon>Chromadorea</taxon>
        <taxon>Rhabditida</taxon>
        <taxon>Tylenchina</taxon>
        <taxon>Panagrolaimomorpha</taxon>
        <taxon>Strongyloidoidea</taxon>
        <taxon>Steinernematidae</taxon>
        <taxon>Steinernema</taxon>
    </lineage>
</organism>
<dbReference type="InterPro" id="IPR050213">
    <property type="entry name" value="GST_superfamily"/>
</dbReference>
<evidence type="ECO:0000256" key="2">
    <source>
        <dbReference type="ARBA" id="ARBA00022679"/>
    </source>
</evidence>
<protein>
    <recommendedName>
        <fullName evidence="1">glutathione transferase</fullName>
        <ecNumber evidence="1">2.5.1.18</ecNumber>
    </recommendedName>
    <alternativeName>
        <fullName evidence="5">GST class-sigma</fullName>
    </alternativeName>
</protein>